<evidence type="ECO:0000256" key="6">
    <source>
        <dbReference type="SAM" id="MobiDB-lite"/>
    </source>
</evidence>
<proteinExistence type="inferred from homology"/>
<reference evidence="8" key="1">
    <citation type="submission" date="2018-05" db="EMBL/GenBank/DDBJ databases">
        <authorList>
            <person name="Lanie J.A."/>
            <person name="Ng W.-L."/>
            <person name="Kazmierczak K.M."/>
            <person name="Andrzejewski T.M."/>
            <person name="Davidsen T.M."/>
            <person name="Wayne K.J."/>
            <person name="Tettelin H."/>
            <person name="Glass J.I."/>
            <person name="Rusch D."/>
            <person name="Podicherti R."/>
            <person name="Tsui H.-C.T."/>
            <person name="Winkler M.E."/>
        </authorList>
    </citation>
    <scope>NUCLEOTIDE SEQUENCE</scope>
</reference>
<feature type="compositionally biased region" description="Pro residues" evidence="6">
    <location>
        <begin position="204"/>
        <end position="213"/>
    </location>
</feature>
<dbReference type="EMBL" id="UINC01002073">
    <property type="protein sequence ID" value="SUZ92603.1"/>
    <property type="molecule type" value="Genomic_DNA"/>
</dbReference>
<dbReference type="Gene3D" id="3.30.9.10">
    <property type="entry name" value="D-Amino Acid Oxidase, subunit A, domain 2"/>
    <property type="match status" value="1"/>
</dbReference>
<dbReference type="SUPFAM" id="SSF51971">
    <property type="entry name" value="Nucleotide-binding domain"/>
    <property type="match status" value="2"/>
</dbReference>
<gene>
    <name evidence="8" type="ORF">METZ01_LOCUS45457</name>
</gene>
<keyword evidence="3" id="KW-0285">Flavoprotein</keyword>
<comment type="cofactor">
    <cofactor evidence="1">
        <name>FAD</name>
        <dbReference type="ChEBI" id="CHEBI:57692"/>
    </cofactor>
</comment>
<feature type="region of interest" description="Disordered" evidence="6">
    <location>
        <begin position="197"/>
        <end position="219"/>
    </location>
</feature>
<sequence>MLKTGTMGVLGLGLGGCATTGSSRESSLVLAPVRVSWDRIIRTTVGLRPHRPSGFVLRAERLDAKTVIHNYGHGGSGMSLSWGTGFMAAEIAEQQQERRAAVIGCGVVGLTTARQLQRRGFDVTIYAMAVPPDTTSNMSLAGFTPTSGLVETAQRTRAWDAQFRRAVEIAYKQLQLLVGPKYGITWMNGYSMRAAPPANASVRPTPPSAPSPPRRQSLLPQELRTGSVTLGPGEHPFPTPYVSYRPAIRIEPSIYLDALVEDVLLFGGDIVIRKFDTQRDLMSLEESVIVNCTGLGSSTLFNDRELTPLKGQLTVLVAQPEVDYNTFGGLRRIGGFGIHMQPRSDGIVLGGTSERGVWSLEPNEEARRQIVEGHIELFDAMRGLPPATRIASVGPPDHIPPVEAFFGLNS</sequence>
<evidence type="ECO:0000256" key="4">
    <source>
        <dbReference type="ARBA" id="ARBA00022827"/>
    </source>
</evidence>
<evidence type="ECO:0000256" key="1">
    <source>
        <dbReference type="ARBA" id="ARBA00001974"/>
    </source>
</evidence>
<organism evidence="8">
    <name type="scientific">marine metagenome</name>
    <dbReference type="NCBI Taxonomy" id="408172"/>
    <lineage>
        <taxon>unclassified sequences</taxon>
        <taxon>metagenomes</taxon>
        <taxon>ecological metagenomes</taxon>
    </lineage>
</organism>
<dbReference type="PANTHER" id="PTHR11530">
    <property type="entry name" value="D-AMINO ACID OXIDASE"/>
    <property type="match status" value="1"/>
</dbReference>
<evidence type="ECO:0000256" key="3">
    <source>
        <dbReference type="ARBA" id="ARBA00022630"/>
    </source>
</evidence>
<dbReference type="PROSITE" id="PS51257">
    <property type="entry name" value="PROKAR_LIPOPROTEIN"/>
    <property type="match status" value="1"/>
</dbReference>
<evidence type="ECO:0000259" key="7">
    <source>
        <dbReference type="Pfam" id="PF01266"/>
    </source>
</evidence>
<dbReference type="Pfam" id="PF01266">
    <property type="entry name" value="DAO"/>
    <property type="match status" value="1"/>
</dbReference>
<dbReference type="InterPro" id="IPR023209">
    <property type="entry name" value="DAO"/>
</dbReference>
<evidence type="ECO:0000256" key="5">
    <source>
        <dbReference type="ARBA" id="ARBA00023002"/>
    </source>
</evidence>
<dbReference type="InterPro" id="IPR006076">
    <property type="entry name" value="FAD-dep_OxRdtase"/>
</dbReference>
<feature type="domain" description="FAD dependent oxidoreductase" evidence="7">
    <location>
        <begin position="100"/>
        <end position="381"/>
    </location>
</feature>
<accession>A0A381RUK7</accession>
<dbReference type="Gene3D" id="3.40.50.720">
    <property type="entry name" value="NAD(P)-binding Rossmann-like Domain"/>
    <property type="match status" value="2"/>
</dbReference>
<evidence type="ECO:0000256" key="2">
    <source>
        <dbReference type="ARBA" id="ARBA00006730"/>
    </source>
</evidence>
<evidence type="ECO:0000313" key="8">
    <source>
        <dbReference type="EMBL" id="SUZ92603.1"/>
    </source>
</evidence>
<dbReference type="GO" id="GO:0005737">
    <property type="term" value="C:cytoplasm"/>
    <property type="evidence" value="ECO:0007669"/>
    <property type="project" value="TreeGrafter"/>
</dbReference>
<dbReference type="GO" id="GO:0003884">
    <property type="term" value="F:D-amino-acid oxidase activity"/>
    <property type="evidence" value="ECO:0007669"/>
    <property type="project" value="InterPro"/>
</dbReference>
<name>A0A381RUK7_9ZZZZ</name>
<dbReference type="AlphaFoldDB" id="A0A381RUK7"/>
<keyword evidence="5" id="KW-0560">Oxidoreductase</keyword>
<dbReference type="GO" id="GO:0071949">
    <property type="term" value="F:FAD binding"/>
    <property type="evidence" value="ECO:0007669"/>
    <property type="project" value="InterPro"/>
</dbReference>
<comment type="similarity">
    <text evidence="2">Belongs to the DAMOX/DASOX family.</text>
</comment>
<keyword evidence="4" id="KW-0274">FAD</keyword>
<protein>
    <recommendedName>
        <fullName evidence="7">FAD dependent oxidoreductase domain-containing protein</fullName>
    </recommendedName>
</protein>
<dbReference type="PANTHER" id="PTHR11530:SF11">
    <property type="entry name" value="D-ASPARTATE OXIDASE"/>
    <property type="match status" value="1"/>
</dbReference>
<dbReference type="GO" id="GO:0019478">
    <property type="term" value="P:D-amino acid catabolic process"/>
    <property type="evidence" value="ECO:0007669"/>
    <property type="project" value="TreeGrafter"/>
</dbReference>